<reference evidence="1 2" key="1">
    <citation type="submission" date="2018-03" db="EMBL/GenBank/DDBJ databases">
        <title>Genomic Encyclopedia of Archaeal and Bacterial Type Strains, Phase II (KMG-II): from individual species to whole genera.</title>
        <authorList>
            <person name="Goeker M."/>
        </authorList>
    </citation>
    <scope>NUCLEOTIDE SEQUENCE [LARGE SCALE GENOMIC DNA]</scope>
    <source>
        <strain evidence="1 2">DSM 44720</strain>
    </source>
</reference>
<evidence type="ECO:0000313" key="1">
    <source>
        <dbReference type="EMBL" id="PRY43877.1"/>
    </source>
</evidence>
<protein>
    <submittedName>
        <fullName evidence="1">Uncharacterized protein</fullName>
    </submittedName>
</protein>
<dbReference type="Proteomes" id="UP000239494">
    <property type="component" value="Unassembled WGS sequence"/>
</dbReference>
<organism evidence="1 2">
    <name type="scientific">Umezawaea tangerina</name>
    <dbReference type="NCBI Taxonomy" id="84725"/>
    <lineage>
        <taxon>Bacteria</taxon>
        <taxon>Bacillati</taxon>
        <taxon>Actinomycetota</taxon>
        <taxon>Actinomycetes</taxon>
        <taxon>Pseudonocardiales</taxon>
        <taxon>Pseudonocardiaceae</taxon>
        <taxon>Umezawaea</taxon>
    </lineage>
</organism>
<accession>A0A2T0TDZ2</accession>
<name>A0A2T0TDZ2_9PSEU</name>
<evidence type="ECO:0000313" key="2">
    <source>
        <dbReference type="Proteomes" id="UP000239494"/>
    </source>
</evidence>
<sequence length="60" mass="6758">MFCDFGPTRFFRIVVDCESGYNRWREFGDGAATGFETSDAECRGGLLETARVGGYHVDWV</sequence>
<dbReference type="EMBL" id="PVTF01000003">
    <property type="protein sequence ID" value="PRY43877.1"/>
    <property type="molecule type" value="Genomic_DNA"/>
</dbReference>
<dbReference type="AlphaFoldDB" id="A0A2T0TDZ2"/>
<proteinExistence type="predicted"/>
<gene>
    <name evidence="1" type="ORF">CLV43_103626</name>
</gene>
<keyword evidence="2" id="KW-1185">Reference proteome</keyword>
<comment type="caution">
    <text evidence="1">The sequence shown here is derived from an EMBL/GenBank/DDBJ whole genome shotgun (WGS) entry which is preliminary data.</text>
</comment>